<comment type="caution">
    <text evidence="1">The sequence shown here is derived from an EMBL/GenBank/DDBJ whole genome shotgun (WGS) entry which is preliminary data.</text>
</comment>
<evidence type="ECO:0000313" key="2">
    <source>
        <dbReference type="Proteomes" id="UP001144673"/>
    </source>
</evidence>
<gene>
    <name evidence="1" type="ORF">LMH87_011920</name>
</gene>
<evidence type="ECO:0000313" key="1">
    <source>
        <dbReference type="EMBL" id="KAJ4151206.1"/>
    </source>
</evidence>
<dbReference type="Proteomes" id="UP001144673">
    <property type="component" value="Chromosome 4"/>
</dbReference>
<keyword evidence="2" id="KW-1185">Reference proteome</keyword>
<dbReference type="RefSeq" id="XP_056052920.1">
    <property type="nucleotide sequence ID" value="XM_056201139.1"/>
</dbReference>
<proteinExistence type="predicted"/>
<reference evidence="1" key="1">
    <citation type="journal article" date="2023" name="Access Microbiol">
        <title>De-novo genome assembly for Akanthomyces muscarius, a biocontrol agent of insect agricultural pests.</title>
        <authorList>
            <person name="Erdos Z."/>
            <person name="Studholme D.J."/>
            <person name="Raymond B."/>
            <person name="Sharma M."/>
        </authorList>
    </citation>
    <scope>NUCLEOTIDE SEQUENCE</scope>
    <source>
        <strain evidence="1">Ve6</strain>
    </source>
</reference>
<dbReference type="EMBL" id="JAJHUN010000009">
    <property type="protein sequence ID" value="KAJ4151206.1"/>
    <property type="molecule type" value="Genomic_DNA"/>
</dbReference>
<dbReference type="GeneID" id="80899079"/>
<name>A0A9W8ULH7_AKAMU</name>
<organism evidence="1 2">
    <name type="scientific">Akanthomyces muscarius</name>
    <name type="common">Entomopathogenic fungus</name>
    <name type="synonym">Lecanicillium muscarium</name>
    <dbReference type="NCBI Taxonomy" id="2231603"/>
    <lineage>
        <taxon>Eukaryota</taxon>
        <taxon>Fungi</taxon>
        <taxon>Dikarya</taxon>
        <taxon>Ascomycota</taxon>
        <taxon>Pezizomycotina</taxon>
        <taxon>Sordariomycetes</taxon>
        <taxon>Hypocreomycetidae</taxon>
        <taxon>Hypocreales</taxon>
        <taxon>Cordycipitaceae</taxon>
        <taxon>Akanthomyces</taxon>
    </lineage>
</organism>
<accession>A0A9W8ULH7</accession>
<sequence length="96" mass="10793">MQFVVATQPCKISYNNKQENLCVCCQKPVRSSTPLFGRDSYLELVDIDCYHHRSSAADHLCHLCSSALVSIGRHPRTSTIWQHTSTVVPCVCQDVQ</sequence>
<dbReference type="AlphaFoldDB" id="A0A9W8ULH7"/>
<protein>
    <submittedName>
        <fullName evidence="1">Uncharacterized protein</fullName>
    </submittedName>
</protein>
<dbReference type="KEGG" id="amus:LMH87_011920"/>